<dbReference type="PANTHER" id="PTHR42804">
    <property type="entry name" value="ALDEHYDE DEHYDROGENASE"/>
    <property type="match status" value="1"/>
</dbReference>
<dbReference type="AlphaFoldDB" id="A0A848KXW4"/>
<dbReference type="Gene3D" id="3.40.309.10">
    <property type="entry name" value="Aldehyde Dehydrogenase, Chain A, domain 2"/>
    <property type="match status" value="1"/>
</dbReference>
<reference evidence="8 9" key="1">
    <citation type="submission" date="2020-04" db="EMBL/GenBank/DDBJ databases">
        <title>Gordonia sp. nov. TBRC 11910.</title>
        <authorList>
            <person name="Suriyachadkun C."/>
        </authorList>
    </citation>
    <scope>NUCLEOTIDE SEQUENCE [LARGE SCALE GENOMIC DNA]</scope>
    <source>
        <strain evidence="8 9">TBRC 11910</strain>
    </source>
</reference>
<feature type="active site" evidence="5">
    <location>
        <position position="252"/>
    </location>
</feature>
<dbReference type="Proteomes" id="UP000550729">
    <property type="component" value="Unassembled WGS sequence"/>
</dbReference>
<dbReference type="InterPro" id="IPR015590">
    <property type="entry name" value="Aldehyde_DH_dom"/>
</dbReference>
<dbReference type="PROSITE" id="PS00070">
    <property type="entry name" value="ALDEHYDE_DEHYDR_CYS"/>
    <property type="match status" value="1"/>
</dbReference>
<dbReference type="EMBL" id="JABBNB010000019">
    <property type="protein sequence ID" value="NMO03082.1"/>
    <property type="molecule type" value="Genomic_DNA"/>
</dbReference>
<dbReference type="InterPro" id="IPR029510">
    <property type="entry name" value="Ald_DH_CS_GLU"/>
</dbReference>
<dbReference type="InterPro" id="IPR016163">
    <property type="entry name" value="Ald_DH_C"/>
</dbReference>
<dbReference type="RefSeq" id="WP_170195580.1">
    <property type="nucleotide sequence ID" value="NZ_JABBNB010000019.1"/>
</dbReference>
<sequence length="487" mass="51009">MWHDNSSRFYIDGRWRDAATADTFEVRSPFTEEPIAQVAAGSRADVDAAVTAARRAFDSGPWSRMSLDDRAVVVRAFRDHLAANAAALGEVITAEMGCPISQTVPSQSGAAIALLDTNLELAQQYPWKSLRRSALGTALVVRRPIGVVAAVVPWNAPISVAMLKLAPALLAGCSVVLKPSPESPLSAHYLAAAADAAGLPPGVLNIVVADRAESEYLVTHPGVDKVSFTGSTTAGQRIATLCGNDIRRYTLELGGKSAAIILDDADLTAVVASLRSLSFRYNGQACTNKTRILVSHKRHDEVVDALAEMIAGLRLGDPTDASTDIGPLVSPRQRDRVEGYLAKGRAEGARVVIGGGRPAAFERGMFVEPTLFAGVTNDMTIAQEEIFGPVVGVIAVDDEAQAIAVANDSAYGLSGAVYSADSERALRVAAQLETGSVEINGASTGFHAALGGFKHSGVGREAGLEGFDAFVELTSFGLPTDLADTLG</sequence>
<dbReference type="PROSITE" id="PS00687">
    <property type="entry name" value="ALDEHYDE_DEHYDR_GLU"/>
    <property type="match status" value="1"/>
</dbReference>
<dbReference type="SUPFAM" id="SSF53720">
    <property type="entry name" value="ALDH-like"/>
    <property type="match status" value="1"/>
</dbReference>
<evidence type="ECO:0000256" key="3">
    <source>
        <dbReference type="ARBA" id="ARBA00024226"/>
    </source>
</evidence>
<evidence type="ECO:0000256" key="1">
    <source>
        <dbReference type="ARBA" id="ARBA00009986"/>
    </source>
</evidence>
<name>A0A848KXW4_9ACTN</name>
<dbReference type="Gene3D" id="3.40.605.10">
    <property type="entry name" value="Aldehyde Dehydrogenase, Chain A, domain 1"/>
    <property type="match status" value="1"/>
</dbReference>
<dbReference type="FunFam" id="3.40.605.10:FF:000007">
    <property type="entry name" value="NAD/NADP-dependent betaine aldehyde dehydrogenase"/>
    <property type="match status" value="1"/>
</dbReference>
<dbReference type="CDD" id="cd07139">
    <property type="entry name" value="ALDH_AldA-Rv0768"/>
    <property type="match status" value="1"/>
</dbReference>
<evidence type="ECO:0000256" key="4">
    <source>
        <dbReference type="ARBA" id="ARBA00049194"/>
    </source>
</evidence>
<organism evidence="8 9">
    <name type="scientific">Gordonia asplenii</name>
    <dbReference type="NCBI Taxonomy" id="2725283"/>
    <lineage>
        <taxon>Bacteria</taxon>
        <taxon>Bacillati</taxon>
        <taxon>Actinomycetota</taxon>
        <taxon>Actinomycetes</taxon>
        <taxon>Mycobacteriales</taxon>
        <taxon>Gordoniaceae</taxon>
        <taxon>Gordonia</taxon>
    </lineage>
</organism>
<proteinExistence type="inferred from homology"/>
<comment type="similarity">
    <text evidence="1 6">Belongs to the aldehyde dehydrogenase family.</text>
</comment>
<dbReference type="EC" id="1.2.1.3" evidence="3"/>
<dbReference type="PANTHER" id="PTHR42804:SF1">
    <property type="entry name" value="ALDEHYDE DEHYDROGENASE-RELATED"/>
    <property type="match status" value="1"/>
</dbReference>
<dbReference type="InterPro" id="IPR016162">
    <property type="entry name" value="Ald_DH_N"/>
</dbReference>
<evidence type="ECO:0000256" key="5">
    <source>
        <dbReference type="PROSITE-ProRule" id="PRU10007"/>
    </source>
</evidence>
<feature type="domain" description="Aldehyde dehydrogenase" evidence="7">
    <location>
        <begin position="15"/>
        <end position="474"/>
    </location>
</feature>
<dbReference type="InterPro" id="IPR016161">
    <property type="entry name" value="Ald_DH/histidinol_DH"/>
</dbReference>
<comment type="caution">
    <text evidence="8">The sequence shown here is derived from an EMBL/GenBank/DDBJ whole genome shotgun (WGS) entry which is preliminary data.</text>
</comment>
<accession>A0A848KXW4</accession>
<evidence type="ECO:0000256" key="6">
    <source>
        <dbReference type="RuleBase" id="RU003345"/>
    </source>
</evidence>
<keyword evidence="9" id="KW-1185">Reference proteome</keyword>
<protein>
    <recommendedName>
        <fullName evidence="3">aldehyde dehydrogenase (NAD(+))</fullName>
        <ecNumber evidence="3">1.2.1.3</ecNumber>
    </recommendedName>
</protein>
<comment type="catalytic activity">
    <reaction evidence="4">
        <text>an aldehyde + NAD(+) + H2O = a carboxylate + NADH + 2 H(+)</text>
        <dbReference type="Rhea" id="RHEA:16185"/>
        <dbReference type="ChEBI" id="CHEBI:15377"/>
        <dbReference type="ChEBI" id="CHEBI:15378"/>
        <dbReference type="ChEBI" id="CHEBI:17478"/>
        <dbReference type="ChEBI" id="CHEBI:29067"/>
        <dbReference type="ChEBI" id="CHEBI:57540"/>
        <dbReference type="ChEBI" id="CHEBI:57945"/>
        <dbReference type="EC" id="1.2.1.3"/>
    </reaction>
</comment>
<dbReference type="Pfam" id="PF00171">
    <property type="entry name" value="Aldedh"/>
    <property type="match status" value="1"/>
</dbReference>
<dbReference type="FunFam" id="3.40.309.10:FF:000009">
    <property type="entry name" value="Aldehyde dehydrogenase A"/>
    <property type="match status" value="1"/>
</dbReference>
<evidence type="ECO:0000256" key="2">
    <source>
        <dbReference type="ARBA" id="ARBA00023002"/>
    </source>
</evidence>
<gene>
    <name evidence="8" type="ORF">HH308_17855</name>
</gene>
<dbReference type="InterPro" id="IPR016160">
    <property type="entry name" value="Ald_DH_CS_CYS"/>
</dbReference>
<evidence type="ECO:0000259" key="7">
    <source>
        <dbReference type="Pfam" id="PF00171"/>
    </source>
</evidence>
<dbReference type="GO" id="GO:0004029">
    <property type="term" value="F:aldehyde dehydrogenase (NAD+) activity"/>
    <property type="evidence" value="ECO:0007669"/>
    <property type="project" value="UniProtKB-EC"/>
</dbReference>
<keyword evidence="2 6" id="KW-0560">Oxidoreductase</keyword>
<evidence type="ECO:0000313" key="9">
    <source>
        <dbReference type="Proteomes" id="UP000550729"/>
    </source>
</evidence>
<evidence type="ECO:0000313" key="8">
    <source>
        <dbReference type="EMBL" id="NMO03082.1"/>
    </source>
</evidence>